<keyword evidence="1" id="KW-0805">Transcription regulation</keyword>
<dbReference type="PANTHER" id="PTHR46796:SF13">
    <property type="entry name" value="HTH-TYPE TRANSCRIPTIONAL ACTIVATOR RHAS"/>
    <property type="match status" value="1"/>
</dbReference>
<evidence type="ECO:0000256" key="2">
    <source>
        <dbReference type="ARBA" id="ARBA00023125"/>
    </source>
</evidence>
<dbReference type="InterPro" id="IPR011051">
    <property type="entry name" value="RmlC_Cupin_sf"/>
</dbReference>
<keyword evidence="6" id="KW-1185">Reference proteome</keyword>
<dbReference type="SUPFAM" id="SSF46689">
    <property type="entry name" value="Homeodomain-like"/>
    <property type="match status" value="2"/>
</dbReference>
<dbReference type="PANTHER" id="PTHR46796">
    <property type="entry name" value="HTH-TYPE TRANSCRIPTIONAL ACTIVATOR RHAS-RELATED"/>
    <property type="match status" value="1"/>
</dbReference>
<evidence type="ECO:0000256" key="1">
    <source>
        <dbReference type="ARBA" id="ARBA00023015"/>
    </source>
</evidence>
<sequence length="299" mass="33007">MPQTEQVAHRLATIQAAREVVPSDPNHSARWHRHGVPSPFSRWNHHPEYEVHLITAGTGWYVVGDCIDVFSAGQLVLVGSHVPHHWISDLAPGERLPERDVVFQFHPQWIDRCADLLPEVGAARALLRQSRRGIEFSGPTRDAAAERLQAIGVTEGAARLGHIFGLLGLLSDAPDGERRYLAAEWSTSLDEEGTGAADRVDLAFGYIFAHLGDADLRLADTARHVGMSESAFSRYFARVTGVTFADTVRRLRLAQAGKLLRGTTLPVAAIAHRVGYANLSNFNRQFRAHHGHTPRTHRG</sequence>
<evidence type="ECO:0000313" key="6">
    <source>
        <dbReference type="Proteomes" id="UP001500051"/>
    </source>
</evidence>
<keyword evidence="3" id="KW-0804">Transcription</keyword>
<organism evidence="5 6">
    <name type="scientific">Microlunatus aurantiacus</name>
    <dbReference type="NCBI Taxonomy" id="446786"/>
    <lineage>
        <taxon>Bacteria</taxon>
        <taxon>Bacillati</taxon>
        <taxon>Actinomycetota</taxon>
        <taxon>Actinomycetes</taxon>
        <taxon>Propionibacteriales</taxon>
        <taxon>Propionibacteriaceae</taxon>
        <taxon>Microlunatus</taxon>
    </lineage>
</organism>
<dbReference type="Pfam" id="PF02311">
    <property type="entry name" value="AraC_binding"/>
    <property type="match status" value="1"/>
</dbReference>
<gene>
    <name evidence="5" type="ORF">GCM10022204_41850</name>
</gene>
<dbReference type="Gene3D" id="1.10.10.60">
    <property type="entry name" value="Homeodomain-like"/>
    <property type="match status" value="1"/>
</dbReference>
<dbReference type="Pfam" id="PF12833">
    <property type="entry name" value="HTH_18"/>
    <property type="match status" value="1"/>
</dbReference>
<dbReference type="InterPro" id="IPR018060">
    <property type="entry name" value="HTH_AraC"/>
</dbReference>
<protein>
    <submittedName>
        <fullName evidence="5">AraC family transcriptional regulator</fullName>
    </submittedName>
</protein>
<dbReference type="PROSITE" id="PS01124">
    <property type="entry name" value="HTH_ARAC_FAMILY_2"/>
    <property type="match status" value="1"/>
</dbReference>
<dbReference type="EMBL" id="BAAAYX010000025">
    <property type="protein sequence ID" value="GAA3717552.1"/>
    <property type="molecule type" value="Genomic_DNA"/>
</dbReference>
<dbReference type="InterPro" id="IPR003313">
    <property type="entry name" value="AraC-bd"/>
</dbReference>
<comment type="caution">
    <text evidence="5">The sequence shown here is derived from an EMBL/GenBank/DDBJ whole genome shotgun (WGS) entry which is preliminary data.</text>
</comment>
<dbReference type="RefSeq" id="WP_344814416.1">
    <property type="nucleotide sequence ID" value="NZ_BAAAYX010000025.1"/>
</dbReference>
<dbReference type="SMART" id="SM00342">
    <property type="entry name" value="HTH_ARAC"/>
    <property type="match status" value="1"/>
</dbReference>
<accession>A0ABP7EFS2</accession>
<feature type="domain" description="HTH araC/xylS-type" evidence="4">
    <location>
        <begin position="201"/>
        <end position="299"/>
    </location>
</feature>
<dbReference type="CDD" id="cd06976">
    <property type="entry name" value="cupin_MtlR-like_N"/>
    <property type="match status" value="1"/>
</dbReference>
<proteinExistence type="predicted"/>
<keyword evidence="2" id="KW-0238">DNA-binding</keyword>
<reference evidence="6" key="1">
    <citation type="journal article" date="2019" name="Int. J. Syst. Evol. Microbiol.">
        <title>The Global Catalogue of Microorganisms (GCM) 10K type strain sequencing project: providing services to taxonomists for standard genome sequencing and annotation.</title>
        <authorList>
            <consortium name="The Broad Institute Genomics Platform"/>
            <consortium name="The Broad Institute Genome Sequencing Center for Infectious Disease"/>
            <person name="Wu L."/>
            <person name="Ma J."/>
        </authorList>
    </citation>
    <scope>NUCLEOTIDE SEQUENCE [LARGE SCALE GENOMIC DNA]</scope>
    <source>
        <strain evidence="6">JCM 16548</strain>
    </source>
</reference>
<dbReference type="InterPro" id="IPR050204">
    <property type="entry name" value="AraC_XylS_family_regulators"/>
</dbReference>
<dbReference type="SUPFAM" id="SSF51182">
    <property type="entry name" value="RmlC-like cupins"/>
    <property type="match status" value="1"/>
</dbReference>
<dbReference type="InterPro" id="IPR009057">
    <property type="entry name" value="Homeodomain-like_sf"/>
</dbReference>
<evidence type="ECO:0000259" key="4">
    <source>
        <dbReference type="PROSITE" id="PS01124"/>
    </source>
</evidence>
<evidence type="ECO:0000256" key="3">
    <source>
        <dbReference type="ARBA" id="ARBA00023163"/>
    </source>
</evidence>
<evidence type="ECO:0000313" key="5">
    <source>
        <dbReference type="EMBL" id="GAA3717552.1"/>
    </source>
</evidence>
<dbReference type="Proteomes" id="UP001500051">
    <property type="component" value="Unassembled WGS sequence"/>
</dbReference>
<name>A0ABP7EFS2_9ACTN</name>